<reference evidence="3 4" key="1">
    <citation type="journal article" date="2016" name="Nat. Commun.">
        <title>Thousands of microbial genomes shed light on interconnected biogeochemical processes in an aquifer system.</title>
        <authorList>
            <person name="Anantharaman K."/>
            <person name="Brown C.T."/>
            <person name="Hug L.A."/>
            <person name="Sharon I."/>
            <person name="Castelle C.J."/>
            <person name="Probst A.J."/>
            <person name="Thomas B.C."/>
            <person name="Singh A."/>
            <person name="Wilkins M.J."/>
            <person name="Karaoz U."/>
            <person name="Brodie E.L."/>
            <person name="Williams K.H."/>
            <person name="Hubbard S.S."/>
            <person name="Banfield J.F."/>
        </authorList>
    </citation>
    <scope>NUCLEOTIDE SEQUENCE [LARGE SCALE GENOMIC DNA]</scope>
</reference>
<protein>
    <recommendedName>
        <fullName evidence="2">Thioredoxin domain-containing protein</fullName>
    </recommendedName>
</protein>
<organism evidence="3 4">
    <name type="scientific">Candidatus Amesbacteria bacterium RIFOXYB1_FULL_44_23</name>
    <dbReference type="NCBI Taxonomy" id="1797263"/>
    <lineage>
        <taxon>Bacteria</taxon>
        <taxon>Candidatus Amesiibacteriota</taxon>
    </lineage>
</organism>
<comment type="caution">
    <text evidence="3">The sequence shown here is derived from an EMBL/GenBank/DDBJ whole genome shotgun (WGS) entry which is preliminary data.</text>
</comment>
<evidence type="ECO:0000313" key="4">
    <source>
        <dbReference type="Proteomes" id="UP000176424"/>
    </source>
</evidence>
<dbReference type="Proteomes" id="UP000176424">
    <property type="component" value="Unassembled WGS sequence"/>
</dbReference>
<dbReference type="Gene3D" id="3.40.30.10">
    <property type="entry name" value="Glutaredoxin"/>
    <property type="match status" value="1"/>
</dbReference>
<dbReference type="PANTHER" id="PTHR34573">
    <property type="entry name" value="VKC DOMAIN-CONTAINING PROTEIN"/>
    <property type="match status" value="1"/>
</dbReference>
<keyword evidence="1" id="KW-0472">Membrane</keyword>
<dbReference type="AlphaFoldDB" id="A0A1F4ZS28"/>
<evidence type="ECO:0000259" key="2">
    <source>
        <dbReference type="Pfam" id="PF00085"/>
    </source>
</evidence>
<evidence type="ECO:0000256" key="1">
    <source>
        <dbReference type="SAM" id="Phobius"/>
    </source>
</evidence>
<dbReference type="EMBL" id="MEXR01000037">
    <property type="protein sequence ID" value="OGD09202.1"/>
    <property type="molecule type" value="Genomic_DNA"/>
</dbReference>
<proteinExistence type="predicted"/>
<accession>A0A1F4ZS28</accession>
<keyword evidence="1" id="KW-0812">Transmembrane</keyword>
<name>A0A1F4ZS28_9BACT</name>
<evidence type="ECO:0000313" key="3">
    <source>
        <dbReference type="EMBL" id="OGD09202.1"/>
    </source>
</evidence>
<gene>
    <name evidence="3" type="ORF">A2397_04435</name>
</gene>
<keyword evidence="1" id="KW-1133">Transmembrane helix</keyword>
<feature type="transmembrane region" description="Helical" evidence="1">
    <location>
        <begin position="6"/>
        <end position="25"/>
    </location>
</feature>
<dbReference type="Pfam" id="PF00085">
    <property type="entry name" value="Thioredoxin"/>
    <property type="match status" value="1"/>
</dbReference>
<dbReference type="STRING" id="1797263.A2397_04435"/>
<dbReference type="SUPFAM" id="SSF52833">
    <property type="entry name" value="Thioredoxin-like"/>
    <property type="match status" value="1"/>
</dbReference>
<sequence length="123" mass="13607">MDKKAAVVIAGISLFLLAGGFFIVMQSQKPAITGLDDFAKCLDQKGAVMYGAYWCSHCQSQKKTFGDSFKFIKYVECTQQTQLCQEKNVSGYPTWEFADGTKLEGEQPLDQLSKTTGCQLPQT</sequence>
<feature type="domain" description="Thioredoxin" evidence="2">
    <location>
        <begin position="45"/>
        <end position="113"/>
    </location>
</feature>
<dbReference type="InterPro" id="IPR036249">
    <property type="entry name" value="Thioredoxin-like_sf"/>
</dbReference>
<dbReference type="InterPro" id="IPR013766">
    <property type="entry name" value="Thioredoxin_domain"/>
</dbReference>
<dbReference type="PANTHER" id="PTHR34573:SF1">
    <property type="entry name" value="VITAMIN K EPOXIDE REDUCTASE DOMAIN-CONTAINING PROTEIN"/>
    <property type="match status" value="1"/>
</dbReference>